<name>A0A1F5EN60_9BACT</name>
<dbReference type="EMBL" id="MFAB01000018">
    <property type="protein sequence ID" value="OGD68666.1"/>
    <property type="molecule type" value="Genomic_DNA"/>
</dbReference>
<comment type="caution">
    <text evidence="1">The sequence shown here is derived from an EMBL/GenBank/DDBJ whole genome shotgun (WGS) entry which is preliminary data.</text>
</comment>
<organism evidence="1 2">
    <name type="scientific">Candidatus Campbellbacteria bacterium RIFCSPLOWO2_01_FULL_34_15</name>
    <dbReference type="NCBI Taxonomy" id="1797579"/>
    <lineage>
        <taxon>Bacteria</taxon>
        <taxon>Candidatus Campbelliibacteriota</taxon>
    </lineage>
</organism>
<proteinExistence type="predicted"/>
<evidence type="ECO:0000313" key="1">
    <source>
        <dbReference type="EMBL" id="OGD68666.1"/>
    </source>
</evidence>
<evidence type="ECO:0000313" key="2">
    <source>
        <dbReference type="Proteomes" id="UP000176865"/>
    </source>
</evidence>
<accession>A0A1F5EN60</accession>
<gene>
    <name evidence="1" type="ORF">A2996_02860</name>
</gene>
<protein>
    <submittedName>
        <fullName evidence="1">Uncharacterized protein</fullName>
    </submittedName>
</protein>
<dbReference type="AlphaFoldDB" id="A0A1F5EN60"/>
<reference evidence="1 2" key="1">
    <citation type="journal article" date="2016" name="Nat. Commun.">
        <title>Thousands of microbial genomes shed light on interconnected biogeochemical processes in an aquifer system.</title>
        <authorList>
            <person name="Anantharaman K."/>
            <person name="Brown C.T."/>
            <person name="Hug L.A."/>
            <person name="Sharon I."/>
            <person name="Castelle C.J."/>
            <person name="Probst A.J."/>
            <person name="Thomas B.C."/>
            <person name="Singh A."/>
            <person name="Wilkins M.J."/>
            <person name="Karaoz U."/>
            <person name="Brodie E.L."/>
            <person name="Williams K.H."/>
            <person name="Hubbard S.S."/>
            <person name="Banfield J.F."/>
        </authorList>
    </citation>
    <scope>NUCLEOTIDE SEQUENCE [LARGE SCALE GENOMIC DNA]</scope>
</reference>
<sequence>MPKKSLRRLKRINFITLVCGPRGRTFSFTVPIFGDPTLTVYEKASRVFEKMTNRDDDVVFLSDLDDFLAFVEETDFQSSEESLSDWN</sequence>
<dbReference type="Proteomes" id="UP000176865">
    <property type="component" value="Unassembled WGS sequence"/>
</dbReference>